<organism evidence="2 3">
    <name type="scientific">Cynoglossus semilaevis</name>
    <name type="common">Tongue sole</name>
    <dbReference type="NCBI Taxonomy" id="244447"/>
    <lineage>
        <taxon>Eukaryota</taxon>
        <taxon>Metazoa</taxon>
        <taxon>Chordata</taxon>
        <taxon>Craniata</taxon>
        <taxon>Vertebrata</taxon>
        <taxon>Euteleostomi</taxon>
        <taxon>Actinopterygii</taxon>
        <taxon>Neopterygii</taxon>
        <taxon>Teleostei</taxon>
        <taxon>Neoteleostei</taxon>
        <taxon>Acanthomorphata</taxon>
        <taxon>Carangaria</taxon>
        <taxon>Pleuronectiformes</taxon>
        <taxon>Pleuronectoidei</taxon>
        <taxon>Cynoglossidae</taxon>
        <taxon>Cynoglossinae</taxon>
        <taxon>Cynoglossus</taxon>
    </lineage>
</organism>
<dbReference type="AlphaFoldDB" id="A0A3P8UQF1"/>
<feature type="region of interest" description="Disordered" evidence="1">
    <location>
        <begin position="94"/>
        <end position="225"/>
    </location>
</feature>
<feature type="compositionally biased region" description="Polar residues" evidence="1">
    <location>
        <begin position="137"/>
        <end position="148"/>
    </location>
</feature>
<dbReference type="CTD" id="10024"/>
<protein>
    <submittedName>
        <fullName evidence="2">Uncharacterized LOC103384617</fullName>
    </submittedName>
</protein>
<reference evidence="2" key="2">
    <citation type="submission" date="2025-08" db="UniProtKB">
        <authorList>
            <consortium name="Ensembl"/>
        </authorList>
    </citation>
    <scope>IDENTIFICATION</scope>
</reference>
<feature type="compositionally biased region" description="Basic and acidic residues" evidence="1">
    <location>
        <begin position="15"/>
        <end position="35"/>
    </location>
</feature>
<feature type="region of interest" description="Disordered" evidence="1">
    <location>
        <begin position="1"/>
        <end position="69"/>
    </location>
</feature>
<dbReference type="Ensembl" id="ENSCSET00000002970.1">
    <property type="protein sequence ID" value="ENSCSEP00000002926.1"/>
    <property type="gene ID" value="ENSCSEG00000001930.1"/>
</dbReference>
<feature type="compositionally biased region" description="Polar residues" evidence="1">
    <location>
        <begin position="113"/>
        <end position="130"/>
    </location>
</feature>
<evidence type="ECO:0000313" key="3">
    <source>
        <dbReference type="Proteomes" id="UP000265120"/>
    </source>
</evidence>
<dbReference type="GeneTree" id="ENSGT00530000068920"/>
<dbReference type="RefSeq" id="XP_008316413.1">
    <property type="nucleotide sequence ID" value="XM_008318191.3"/>
</dbReference>
<feature type="region of interest" description="Disordered" evidence="1">
    <location>
        <begin position="469"/>
        <end position="528"/>
    </location>
</feature>
<dbReference type="GeneID" id="103384617"/>
<dbReference type="OMA" id="LHFEESM"/>
<feature type="compositionally biased region" description="Acidic residues" evidence="1">
    <location>
        <begin position="506"/>
        <end position="516"/>
    </location>
</feature>
<dbReference type="InParanoid" id="A0A3P8UQF1"/>
<proteinExistence type="predicted"/>
<feature type="compositionally biased region" description="Basic and acidic residues" evidence="1">
    <location>
        <begin position="495"/>
        <end position="505"/>
    </location>
</feature>
<evidence type="ECO:0000256" key="1">
    <source>
        <dbReference type="SAM" id="MobiDB-lite"/>
    </source>
</evidence>
<sequence>MDFPSVLRQQNQTKTHSESLRMKNEHKKLPVEPKTSKFVSASDLSSEDGENKDPKTKKAPGRPGVSRLPVLAKTVCLQTPSNFSQTHCKWEDKSLAGKAKRNKPYSRPVPFKPSQTRSSTINNQTTSSAHNVHLKTHSTNVKPSQESDTWNRHVGSTHKARRKANDTNPTTLRQPGLQSTLPSSSTTADSCLKNMNLLSLKDPAKMKQESKQGTQVKVSKESAGDNFQPDHAAFLSILHNEGISTTDLGSATPHSKPYNYEPQRVSVMRSRKKAAPTTGENYQPDHAAFLSILRNEGISSTDCGSATPHCKPYNNVPLRVSVMKSRQKAAPHTGSSKSVQFSPDANALQSILRNEGVTTAGLGGATPRTSVCPPGRGTSIYMAQRVPIRKKQAEVTGRAVVTLKETPGNKWTPQRVRETRHQPISAMKWHQSAQKSLVSSGVKSSKVDAAQLQQEKVVQRLFDDQEEDLDTNVTEEVSDSQKEQLTSRASGMKLLGEEKVEKSSEDEKEEEEEVEEQQMAPFHQEPQRQSVIFFSTSKKIFRASRFEDQQSSCDQDQLGPPSGVEETNCLTNLSVLSVRRELMIRKSPSLNPAVALLRKRLPPLEELRMDEEVATYTSMSVPVTPGFVPPRPRCGNPLASMLHFEESSRFVPIDVSFDPTSPHGFSQKQR</sequence>
<dbReference type="FunCoup" id="A0A3P8UQF1">
    <property type="interactions" value="57"/>
</dbReference>
<dbReference type="KEGG" id="csem:103384617"/>
<accession>A0A3P8UQF1</accession>
<name>A0A3P8UQF1_CYNSE</name>
<dbReference type="OrthoDB" id="8722817at2759"/>
<dbReference type="Proteomes" id="UP000265120">
    <property type="component" value="Chromosome 10"/>
</dbReference>
<reference evidence="2" key="3">
    <citation type="submission" date="2025-09" db="UniProtKB">
        <authorList>
            <consortium name="Ensembl"/>
        </authorList>
    </citation>
    <scope>IDENTIFICATION</scope>
</reference>
<feature type="compositionally biased region" description="Polar residues" evidence="1">
    <location>
        <begin position="166"/>
        <end position="189"/>
    </location>
</feature>
<dbReference type="STRING" id="244447.ENSCSEP00000002926"/>
<reference evidence="2 3" key="1">
    <citation type="journal article" date="2014" name="Nat. Genet.">
        <title>Whole-genome sequence of a flatfish provides insights into ZW sex chromosome evolution and adaptation to a benthic lifestyle.</title>
        <authorList>
            <person name="Chen S."/>
            <person name="Zhang G."/>
            <person name="Shao C."/>
            <person name="Huang Q."/>
            <person name="Liu G."/>
            <person name="Zhang P."/>
            <person name="Song W."/>
            <person name="An N."/>
            <person name="Chalopin D."/>
            <person name="Volff J.N."/>
            <person name="Hong Y."/>
            <person name="Li Q."/>
            <person name="Sha Z."/>
            <person name="Zhou H."/>
            <person name="Xie M."/>
            <person name="Yu Q."/>
            <person name="Liu Y."/>
            <person name="Xiang H."/>
            <person name="Wang N."/>
            <person name="Wu K."/>
            <person name="Yang C."/>
            <person name="Zhou Q."/>
            <person name="Liao X."/>
            <person name="Yang L."/>
            <person name="Hu Q."/>
            <person name="Zhang J."/>
            <person name="Meng L."/>
            <person name="Jin L."/>
            <person name="Tian Y."/>
            <person name="Lian J."/>
            <person name="Yang J."/>
            <person name="Miao G."/>
            <person name="Liu S."/>
            <person name="Liang Z."/>
            <person name="Yan F."/>
            <person name="Li Y."/>
            <person name="Sun B."/>
            <person name="Zhang H."/>
            <person name="Zhang J."/>
            <person name="Zhu Y."/>
            <person name="Du M."/>
            <person name="Zhao Y."/>
            <person name="Schartl M."/>
            <person name="Tang Q."/>
            <person name="Wang J."/>
        </authorList>
    </citation>
    <scope>NUCLEOTIDE SEQUENCE</scope>
</reference>
<evidence type="ECO:0000313" key="2">
    <source>
        <dbReference type="Ensembl" id="ENSCSEP00000002926.1"/>
    </source>
</evidence>
<keyword evidence="3" id="KW-1185">Reference proteome</keyword>